<dbReference type="AlphaFoldDB" id="A0ABD1I8F3"/>
<reference evidence="2 3" key="1">
    <citation type="submission" date="2024-06" db="EMBL/GenBank/DDBJ databases">
        <title>A chromosome level genome sequence of Diviner's sage (Salvia divinorum).</title>
        <authorList>
            <person name="Ford S.A."/>
            <person name="Ro D.-K."/>
            <person name="Ness R.W."/>
            <person name="Phillips M.A."/>
        </authorList>
    </citation>
    <scope>NUCLEOTIDE SEQUENCE [LARGE SCALE GENOMIC DNA]</scope>
    <source>
        <strain evidence="2">SAF-2024a</strain>
        <tissue evidence="2">Leaf</tissue>
    </source>
</reference>
<protein>
    <recommendedName>
        <fullName evidence="4">NADH dehydrogenase subunit 6</fullName>
    </recommendedName>
</protein>
<gene>
    <name evidence="2" type="ORF">AAHA92_07274</name>
</gene>
<evidence type="ECO:0000256" key="1">
    <source>
        <dbReference type="SAM" id="Phobius"/>
    </source>
</evidence>
<proteinExistence type="predicted"/>
<name>A0ABD1I8F3_SALDI</name>
<dbReference type="EMBL" id="JBEAFC010000003">
    <property type="protein sequence ID" value="KAL1565000.1"/>
    <property type="molecule type" value="Genomic_DNA"/>
</dbReference>
<keyword evidence="1" id="KW-0472">Membrane</keyword>
<keyword evidence="1" id="KW-1133">Transmembrane helix</keyword>
<dbReference type="Proteomes" id="UP001567538">
    <property type="component" value="Unassembled WGS sequence"/>
</dbReference>
<evidence type="ECO:0000313" key="2">
    <source>
        <dbReference type="EMBL" id="KAL1565000.1"/>
    </source>
</evidence>
<accession>A0ABD1I8F3</accession>
<sequence length="151" mass="16898">MRSGRQLDGKLISHLLLAALYALFIVFLSLCATVSITHNKFSRFLRIFMLGLIALGFGGFTVLVYNVLVLIGVEMDYTNVYLMCFVALNTVMLLGVLIYLQLEWCLLFVIVVVESKWGFSAMMRSVCLGRGMAFGLILLFESCLDLWACCA</sequence>
<feature type="transmembrane region" description="Helical" evidence="1">
    <location>
        <begin position="80"/>
        <end position="113"/>
    </location>
</feature>
<feature type="transmembrane region" description="Helical" evidence="1">
    <location>
        <begin position="125"/>
        <end position="148"/>
    </location>
</feature>
<keyword evidence="1" id="KW-0812">Transmembrane</keyword>
<evidence type="ECO:0000313" key="3">
    <source>
        <dbReference type="Proteomes" id="UP001567538"/>
    </source>
</evidence>
<dbReference type="PANTHER" id="PTHR33133:SF7">
    <property type="entry name" value="F26K24.10 PROTEIN-RELATED"/>
    <property type="match status" value="1"/>
</dbReference>
<comment type="caution">
    <text evidence="2">The sequence shown here is derived from an EMBL/GenBank/DDBJ whole genome shotgun (WGS) entry which is preliminary data.</text>
</comment>
<feature type="transmembrane region" description="Helical" evidence="1">
    <location>
        <begin position="12"/>
        <end position="35"/>
    </location>
</feature>
<dbReference type="PANTHER" id="PTHR33133">
    <property type="entry name" value="OS08G0107100 PROTEIN-RELATED"/>
    <property type="match status" value="1"/>
</dbReference>
<organism evidence="2 3">
    <name type="scientific">Salvia divinorum</name>
    <name type="common">Maria pastora</name>
    <name type="synonym">Diviner's sage</name>
    <dbReference type="NCBI Taxonomy" id="28513"/>
    <lineage>
        <taxon>Eukaryota</taxon>
        <taxon>Viridiplantae</taxon>
        <taxon>Streptophyta</taxon>
        <taxon>Embryophyta</taxon>
        <taxon>Tracheophyta</taxon>
        <taxon>Spermatophyta</taxon>
        <taxon>Magnoliopsida</taxon>
        <taxon>eudicotyledons</taxon>
        <taxon>Gunneridae</taxon>
        <taxon>Pentapetalae</taxon>
        <taxon>asterids</taxon>
        <taxon>lamiids</taxon>
        <taxon>Lamiales</taxon>
        <taxon>Lamiaceae</taxon>
        <taxon>Nepetoideae</taxon>
        <taxon>Mentheae</taxon>
        <taxon>Salviinae</taxon>
        <taxon>Salvia</taxon>
        <taxon>Salvia subgen. Calosphace</taxon>
    </lineage>
</organism>
<feature type="transmembrane region" description="Helical" evidence="1">
    <location>
        <begin position="47"/>
        <end position="68"/>
    </location>
</feature>
<evidence type="ECO:0008006" key="4">
    <source>
        <dbReference type="Google" id="ProtNLM"/>
    </source>
</evidence>
<keyword evidence="3" id="KW-1185">Reference proteome</keyword>